<dbReference type="AlphaFoldDB" id="A0A3E1NXR9"/>
<feature type="region of interest" description="Disordered" evidence="1">
    <location>
        <begin position="1"/>
        <end position="22"/>
    </location>
</feature>
<organism evidence="2 3">
    <name type="scientific">Chitinophaga silvisoli</name>
    <dbReference type="NCBI Taxonomy" id="2291814"/>
    <lineage>
        <taxon>Bacteria</taxon>
        <taxon>Pseudomonadati</taxon>
        <taxon>Bacteroidota</taxon>
        <taxon>Chitinophagia</taxon>
        <taxon>Chitinophagales</taxon>
        <taxon>Chitinophagaceae</taxon>
        <taxon>Chitinophaga</taxon>
    </lineage>
</organism>
<sequence>MSAFSLYAQSGKPKAAPAKKPAAAPGTTITKLRFRSTWGIFLSDSIPRPEIAKLLDSALVVRDEKNNKYPVVSFDFTYENKEFYLNDTTGKPGIYTEYVGDSFKGDKLPALWVTRIKELLDKGEVFYFDNIIVNYTGDKLYRAPKLKFIVR</sequence>
<comment type="caution">
    <text evidence="2">The sequence shown here is derived from an EMBL/GenBank/DDBJ whole genome shotgun (WGS) entry which is preliminary data.</text>
</comment>
<protein>
    <submittedName>
        <fullName evidence="2">Uncharacterized protein</fullName>
    </submittedName>
</protein>
<gene>
    <name evidence="2" type="ORF">DXN04_23940</name>
</gene>
<accession>A0A3E1NXR9</accession>
<evidence type="ECO:0000313" key="2">
    <source>
        <dbReference type="EMBL" id="RFM32723.1"/>
    </source>
</evidence>
<feature type="compositionally biased region" description="Low complexity" evidence="1">
    <location>
        <begin position="12"/>
        <end position="22"/>
    </location>
</feature>
<proteinExistence type="predicted"/>
<dbReference type="EMBL" id="QTJV01000009">
    <property type="protein sequence ID" value="RFM32723.1"/>
    <property type="molecule type" value="Genomic_DNA"/>
</dbReference>
<evidence type="ECO:0000313" key="3">
    <source>
        <dbReference type="Proteomes" id="UP000261174"/>
    </source>
</evidence>
<name>A0A3E1NXR9_9BACT</name>
<dbReference type="Proteomes" id="UP000261174">
    <property type="component" value="Unassembled WGS sequence"/>
</dbReference>
<reference evidence="2 3" key="1">
    <citation type="submission" date="2018-08" db="EMBL/GenBank/DDBJ databases">
        <title>Chitinophaga sp. K20C18050901, a novel bacterium isolated from forest soil.</title>
        <authorList>
            <person name="Wang C."/>
        </authorList>
    </citation>
    <scope>NUCLEOTIDE SEQUENCE [LARGE SCALE GENOMIC DNA]</scope>
    <source>
        <strain evidence="2 3">K20C18050901</strain>
    </source>
</reference>
<evidence type="ECO:0000256" key="1">
    <source>
        <dbReference type="SAM" id="MobiDB-lite"/>
    </source>
</evidence>
<keyword evidence="3" id="KW-1185">Reference proteome</keyword>